<dbReference type="GO" id="GO:0009254">
    <property type="term" value="P:peptidoglycan turnover"/>
    <property type="evidence" value="ECO:0007669"/>
    <property type="project" value="InterPro"/>
</dbReference>
<evidence type="ECO:0000259" key="6">
    <source>
        <dbReference type="Pfam" id="PF24568"/>
    </source>
</evidence>
<evidence type="ECO:0000256" key="4">
    <source>
        <dbReference type="SAM" id="SignalP"/>
    </source>
</evidence>
<feature type="compositionally biased region" description="Polar residues" evidence="3">
    <location>
        <begin position="173"/>
        <end position="182"/>
    </location>
</feature>
<name>A0A4S3B3S0_9ENTE</name>
<dbReference type="OrthoDB" id="9798935at2"/>
<dbReference type="Pfam" id="PF06725">
    <property type="entry name" value="3D"/>
    <property type="match status" value="1"/>
</dbReference>
<dbReference type="AlphaFoldDB" id="A0A4S3B3S0"/>
<organism evidence="7 8">
    <name type="scientific">Vagococcus silagei</name>
    <dbReference type="NCBI Taxonomy" id="2508885"/>
    <lineage>
        <taxon>Bacteria</taxon>
        <taxon>Bacillati</taxon>
        <taxon>Bacillota</taxon>
        <taxon>Bacilli</taxon>
        <taxon>Lactobacillales</taxon>
        <taxon>Enterococcaceae</taxon>
        <taxon>Vagococcus</taxon>
    </lineage>
</organism>
<dbReference type="RefSeq" id="WP_136136222.1">
    <property type="nucleotide sequence ID" value="NZ_SDGV01000007.1"/>
</dbReference>
<feature type="domain" description="3D" evidence="5">
    <location>
        <begin position="291"/>
        <end position="350"/>
    </location>
</feature>
<dbReference type="Pfam" id="PF24568">
    <property type="entry name" value="CC_PcsB"/>
    <property type="match status" value="1"/>
</dbReference>
<dbReference type="PANTHER" id="PTHR39160:SF4">
    <property type="entry name" value="RESUSCITATION-PROMOTING FACTOR RPFB"/>
    <property type="match status" value="1"/>
</dbReference>
<feature type="region of interest" description="Disordered" evidence="3">
    <location>
        <begin position="219"/>
        <end position="259"/>
    </location>
</feature>
<dbReference type="InterPro" id="IPR057309">
    <property type="entry name" value="PcsB_CC"/>
</dbReference>
<dbReference type="InterPro" id="IPR051933">
    <property type="entry name" value="Resuscitation_pf_RpfB"/>
</dbReference>
<dbReference type="GO" id="GO:0019867">
    <property type="term" value="C:outer membrane"/>
    <property type="evidence" value="ECO:0007669"/>
    <property type="project" value="InterPro"/>
</dbReference>
<sequence length="351" mass="37619">MNSKKILNLVLVTVLLGVFPTQVLATEAGGEAKMKEESAQISSEIDQALTSVNKTYQEIESLKVNVDKTETKITKLKEKITSVEDSIDKRVAAMGKRMQTIQVNNSSVSTDFVDALIEAEGVSDFVSRLHAVNVIQDAENSKVDSLTQDKEKLETLKEDLTSSQSSLKDKQSNLESQKTQLEGQVKDLKSELASNESALNKLKESNLAKESVANKVLAEEKAKETPESKEAPKQNTQKEAATPVSPTKPTAPVTSGGGGRTLTMAASAYSYTEAGLTPFTALGIDLRQNSKVVAVDPSVIPLGSVVEVSGYGMAIAGDTGGAIKGNRIDLHFNSVQECLQFGRQTVTVTVQ</sequence>
<protein>
    <submittedName>
        <fullName evidence="7">Peptidase M23</fullName>
    </submittedName>
</protein>
<dbReference type="Gene3D" id="6.10.250.3150">
    <property type="match status" value="1"/>
</dbReference>
<reference evidence="7 8" key="1">
    <citation type="submission" date="2019-01" db="EMBL/GenBank/DDBJ databases">
        <title>Vagococcus silagei sp. nov. isolated from brewer's grain.</title>
        <authorList>
            <person name="Guu J.-R."/>
        </authorList>
    </citation>
    <scope>NUCLEOTIDE SEQUENCE [LARGE SCALE GENOMIC DNA]</scope>
    <source>
        <strain evidence="7 8">2B-2</strain>
    </source>
</reference>
<dbReference type="EMBL" id="SDGV01000007">
    <property type="protein sequence ID" value="THB61774.1"/>
    <property type="molecule type" value="Genomic_DNA"/>
</dbReference>
<feature type="region of interest" description="Disordered" evidence="3">
    <location>
        <begin position="157"/>
        <end position="183"/>
    </location>
</feature>
<evidence type="ECO:0000256" key="2">
    <source>
        <dbReference type="SAM" id="Coils"/>
    </source>
</evidence>
<evidence type="ECO:0000313" key="7">
    <source>
        <dbReference type="EMBL" id="THB61774.1"/>
    </source>
</evidence>
<feature type="compositionally biased region" description="Polar residues" evidence="3">
    <location>
        <begin position="233"/>
        <end position="248"/>
    </location>
</feature>
<feature type="chain" id="PRO_5020500568" evidence="4">
    <location>
        <begin position="26"/>
        <end position="351"/>
    </location>
</feature>
<feature type="compositionally biased region" description="Basic and acidic residues" evidence="3">
    <location>
        <begin position="219"/>
        <end position="232"/>
    </location>
</feature>
<dbReference type="SUPFAM" id="SSF50685">
    <property type="entry name" value="Barwin-like endoglucanases"/>
    <property type="match status" value="1"/>
</dbReference>
<evidence type="ECO:0000256" key="1">
    <source>
        <dbReference type="ARBA" id="ARBA00022729"/>
    </source>
</evidence>
<evidence type="ECO:0000259" key="5">
    <source>
        <dbReference type="Pfam" id="PF06725"/>
    </source>
</evidence>
<feature type="signal peptide" evidence="4">
    <location>
        <begin position="1"/>
        <end position="25"/>
    </location>
</feature>
<evidence type="ECO:0000313" key="8">
    <source>
        <dbReference type="Proteomes" id="UP000310506"/>
    </source>
</evidence>
<gene>
    <name evidence="7" type="ORF">ESZ54_03100</name>
</gene>
<accession>A0A4S3B3S0</accession>
<feature type="coiled-coil region" evidence="2">
    <location>
        <begin position="52"/>
        <end position="86"/>
    </location>
</feature>
<dbReference type="GO" id="GO:0004553">
    <property type="term" value="F:hydrolase activity, hydrolyzing O-glycosyl compounds"/>
    <property type="evidence" value="ECO:0007669"/>
    <property type="project" value="InterPro"/>
</dbReference>
<proteinExistence type="predicted"/>
<keyword evidence="2" id="KW-0175">Coiled coil</keyword>
<keyword evidence="1 4" id="KW-0732">Signal</keyword>
<keyword evidence="8" id="KW-1185">Reference proteome</keyword>
<dbReference type="CDD" id="cd22786">
    <property type="entry name" value="DPBB_YuiC-like"/>
    <property type="match status" value="1"/>
</dbReference>
<dbReference type="PANTHER" id="PTHR39160">
    <property type="entry name" value="CELL WALL-BINDING PROTEIN YOCH"/>
    <property type="match status" value="1"/>
</dbReference>
<dbReference type="InterPro" id="IPR010611">
    <property type="entry name" value="3D_dom"/>
</dbReference>
<dbReference type="Proteomes" id="UP000310506">
    <property type="component" value="Unassembled WGS sequence"/>
</dbReference>
<dbReference type="InterPro" id="IPR036908">
    <property type="entry name" value="RlpA-like_sf"/>
</dbReference>
<feature type="domain" description="Peptidoglycan hydrolase PcsB coiled-coil" evidence="6">
    <location>
        <begin position="80"/>
        <end position="155"/>
    </location>
</feature>
<comment type="caution">
    <text evidence="7">The sequence shown here is derived from an EMBL/GenBank/DDBJ whole genome shotgun (WGS) entry which is preliminary data.</text>
</comment>
<evidence type="ECO:0000256" key="3">
    <source>
        <dbReference type="SAM" id="MobiDB-lite"/>
    </source>
</evidence>